<proteinExistence type="predicted"/>
<dbReference type="Proteomes" id="UP000288805">
    <property type="component" value="Unassembled WGS sequence"/>
</dbReference>
<dbReference type="EMBL" id="QGNW01000111">
    <property type="protein sequence ID" value="RVW95822.1"/>
    <property type="molecule type" value="Genomic_DNA"/>
</dbReference>
<name>A0A438IGF6_VITVI</name>
<gene>
    <name evidence="2" type="ORF">CK203_025758</name>
</gene>
<feature type="compositionally biased region" description="Basic and acidic residues" evidence="1">
    <location>
        <begin position="1"/>
        <end position="14"/>
    </location>
</feature>
<evidence type="ECO:0000313" key="2">
    <source>
        <dbReference type="EMBL" id="RVW95822.1"/>
    </source>
</evidence>
<organism evidence="2 3">
    <name type="scientific">Vitis vinifera</name>
    <name type="common">Grape</name>
    <dbReference type="NCBI Taxonomy" id="29760"/>
    <lineage>
        <taxon>Eukaryota</taxon>
        <taxon>Viridiplantae</taxon>
        <taxon>Streptophyta</taxon>
        <taxon>Embryophyta</taxon>
        <taxon>Tracheophyta</taxon>
        <taxon>Spermatophyta</taxon>
        <taxon>Magnoliopsida</taxon>
        <taxon>eudicotyledons</taxon>
        <taxon>Gunneridae</taxon>
        <taxon>Pentapetalae</taxon>
        <taxon>rosids</taxon>
        <taxon>Vitales</taxon>
        <taxon>Vitaceae</taxon>
        <taxon>Viteae</taxon>
        <taxon>Vitis</taxon>
    </lineage>
</organism>
<evidence type="ECO:0000313" key="3">
    <source>
        <dbReference type="Proteomes" id="UP000288805"/>
    </source>
</evidence>
<feature type="region of interest" description="Disordered" evidence="1">
    <location>
        <begin position="1"/>
        <end position="34"/>
    </location>
</feature>
<reference evidence="2 3" key="1">
    <citation type="journal article" date="2018" name="PLoS Genet.">
        <title>Population sequencing reveals clonal diversity and ancestral inbreeding in the grapevine cultivar Chardonnay.</title>
        <authorList>
            <person name="Roach M.J."/>
            <person name="Johnson D.L."/>
            <person name="Bohlmann J."/>
            <person name="van Vuuren H.J."/>
            <person name="Jones S.J."/>
            <person name="Pretorius I.S."/>
            <person name="Schmidt S.A."/>
            <person name="Borneman A.R."/>
        </authorList>
    </citation>
    <scope>NUCLEOTIDE SEQUENCE [LARGE SCALE GENOMIC DNA]</scope>
    <source>
        <strain evidence="3">cv. Chardonnay</strain>
        <tissue evidence="2">Leaf</tissue>
    </source>
</reference>
<sequence length="114" mass="12870">MKNPLRDKSTEAPHKKAYQGIALETPDPEPTAEPDKNLLTKVIVVDGSFTPTIGKGSISVTSRLTLDSDLTTWKRIDCTEEKEGLYYLDSKTKENTLGYVSKVSEEYEEQIWFL</sequence>
<evidence type="ECO:0000256" key="1">
    <source>
        <dbReference type="SAM" id="MobiDB-lite"/>
    </source>
</evidence>
<comment type="caution">
    <text evidence="2">The sequence shown here is derived from an EMBL/GenBank/DDBJ whole genome shotgun (WGS) entry which is preliminary data.</text>
</comment>
<accession>A0A438IGF6</accession>
<dbReference type="AlphaFoldDB" id="A0A438IGF6"/>
<protein>
    <submittedName>
        <fullName evidence="2">Uncharacterized protein</fullName>
    </submittedName>
</protein>